<proteinExistence type="predicted"/>
<sequence length="147" mass="16485">MNSTETQEMDRDDEEEVVICANVDVIINDDGRTGVEDSDTKRLHILQNTDRSESTYDNMNSTETQEMDRDDEEEVVICANVDVIINDDGRTGVEDSETKRLRILQNTGSVRSRMYGGAAVCSVDCHHSAKCPAQYINSPNCDQELFS</sequence>
<dbReference type="EMBL" id="JAAMOB010000010">
    <property type="protein sequence ID" value="KAF4108238.1"/>
    <property type="molecule type" value="Genomic_DNA"/>
</dbReference>
<reference evidence="1 2" key="1">
    <citation type="submission" date="2020-04" db="EMBL/GenBank/DDBJ databases">
        <title>Chromosome-level genome assembly of a cyprinid fish Onychostoma macrolepis by integration of Nanopore Sequencing, Bionano and Hi-C technology.</title>
        <authorList>
            <person name="Wang D."/>
        </authorList>
    </citation>
    <scope>NUCLEOTIDE SEQUENCE [LARGE SCALE GENOMIC DNA]</scope>
    <source>
        <strain evidence="1">SWU-2019</strain>
        <tissue evidence="1">Muscle</tissue>
    </source>
</reference>
<name>A0A7J6CLP6_9TELE</name>
<dbReference type="AlphaFoldDB" id="A0A7J6CLP6"/>
<comment type="caution">
    <text evidence="1">The sequence shown here is derived from an EMBL/GenBank/DDBJ whole genome shotgun (WGS) entry which is preliminary data.</text>
</comment>
<evidence type="ECO:0000313" key="2">
    <source>
        <dbReference type="Proteomes" id="UP000579812"/>
    </source>
</evidence>
<dbReference type="Proteomes" id="UP000579812">
    <property type="component" value="Unassembled WGS sequence"/>
</dbReference>
<gene>
    <name evidence="1" type="ORF">G5714_010997</name>
</gene>
<accession>A0A7J6CLP6</accession>
<protein>
    <submittedName>
        <fullName evidence="1">Uncharacterized protein</fullName>
    </submittedName>
</protein>
<keyword evidence="2" id="KW-1185">Reference proteome</keyword>
<organism evidence="1 2">
    <name type="scientific">Onychostoma macrolepis</name>
    <dbReference type="NCBI Taxonomy" id="369639"/>
    <lineage>
        <taxon>Eukaryota</taxon>
        <taxon>Metazoa</taxon>
        <taxon>Chordata</taxon>
        <taxon>Craniata</taxon>
        <taxon>Vertebrata</taxon>
        <taxon>Euteleostomi</taxon>
        <taxon>Actinopterygii</taxon>
        <taxon>Neopterygii</taxon>
        <taxon>Teleostei</taxon>
        <taxon>Ostariophysi</taxon>
        <taxon>Cypriniformes</taxon>
        <taxon>Cyprinidae</taxon>
        <taxon>Acrossocheilinae</taxon>
        <taxon>Onychostoma</taxon>
    </lineage>
</organism>
<evidence type="ECO:0000313" key="1">
    <source>
        <dbReference type="EMBL" id="KAF4108238.1"/>
    </source>
</evidence>